<dbReference type="OrthoDB" id="9763616at2"/>
<dbReference type="CDD" id="cd07389">
    <property type="entry name" value="MPP_PhoD"/>
    <property type="match status" value="1"/>
</dbReference>
<dbReference type="Pfam" id="PF09423">
    <property type="entry name" value="PhoD"/>
    <property type="match status" value="1"/>
</dbReference>
<dbReference type="SUPFAM" id="SSF56300">
    <property type="entry name" value="Metallo-dependent phosphatases"/>
    <property type="match status" value="1"/>
</dbReference>
<feature type="chain" id="PRO_5015454287" evidence="1">
    <location>
        <begin position="21"/>
        <end position="347"/>
    </location>
</feature>
<dbReference type="InterPro" id="IPR018946">
    <property type="entry name" value="PhoD-like_MPP"/>
</dbReference>
<evidence type="ECO:0000313" key="4">
    <source>
        <dbReference type="Proteomes" id="UP000239068"/>
    </source>
</evidence>
<comment type="caution">
    <text evidence="3">The sequence shown here is derived from an EMBL/GenBank/DDBJ whole genome shotgun (WGS) entry which is preliminary data.</text>
</comment>
<evidence type="ECO:0000313" key="3">
    <source>
        <dbReference type="EMBL" id="PQJ82134.1"/>
    </source>
</evidence>
<dbReference type="Gene3D" id="3.60.21.70">
    <property type="entry name" value="PhoD-like phosphatase"/>
    <property type="match status" value="1"/>
</dbReference>
<proteinExistence type="predicted"/>
<dbReference type="RefSeq" id="WP_105020705.1">
    <property type="nucleotide sequence ID" value="NZ_MSCM01000001.1"/>
</dbReference>
<dbReference type="PROSITE" id="PS51257">
    <property type="entry name" value="PROKAR_LIPOPROTEIN"/>
    <property type="match status" value="1"/>
</dbReference>
<protein>
    <submittedName>
        <fullName evidence="3">Alkaline phosphatase</fullName>
    </submittedName>
</protein>
<dbReference type="AlphaFoldDB" id="A0A2S7WWZ7"/>
<keyword evidence="4" id="KW-1185">Reference proteome</keyword>
<dbReference type="PANTHER" id="PTHR33987:SF1">
    <property type="entry name" value="CALCINEURIN-LIKE METALLO-PHOSPHOESTERASE SUPERFAMILY PROTEIN"/>
    <property type="match status" value="1"/>
</dbReference>
<evidence type="ECO:0000256" key="1">
    <source>
        <dbReference type="SAM" id="SignalP"/>
    </source>
</evidence>
<gene>
    <name evidence="3" type="ORF">BTO16_05910</name>
</gene>
<dbReference type="EMBL" id="MSCM01000001">
    <property type="protein sequence ID" value="PQJ82134.1"/>
    <property type="molecule type" value="Genomic_DNA"/>
</dbReference>
<dbReference type="PANTHER" id="PTHR33987">
    <property type="entry name" value="CALCINEURIN-LIKE METALLO-PHOSPHOESTERASE SUPERFAMILY PROTEIN"/>
    <property type="match status" value="1"/>
</dbReference>
<accession>A0A2S7WWZ7</accession>
<sequence length="347" mass="39771">MKNTTLTVCALLLLSFFSCKTISKKDIAISNDLVDFAIAFGSCNKQYKPNILWQEIKKNKPDLWIWGGDNIYSDTDDMSKMQKDYDLLNKQKGYLELVANLPVMATWDDHDYGFNDSGVEFYKKKEAQKLFLDFFKVDENSPLRKQEGIYTSKDFKTAKGTIKVIILDTRYFRTELLKASEGSKKRYIPNTDPDSSVLGAAQWNWLKNELDTSTADFNIIVSSIQILSSEHGFETWGNFPNDVERLKNSIVKSKAKGVFMLSGDRHISEFSKTTVNNLEYPLIDFTSSGLTHAYATFVSEPNQYRVQNVVSEISFGLLQFNFQSKSVRMQMRGKNNKILQEINQVYP</sequence>
<dbReference type="Proteomes" id="UP000239068">
    <property type="component" value="Unassembled WGS sequence"/>
</dbReference>
<dbReference type="InterPro" id="IPR038607">
    <property type="entry name" value="PhoD-like_sf"/>
</dbReference>
<organism evidence="3 4">
    <name type="scientific">Polaribacter glomeratus</name>
    <dbReference type="NCBI Taxonomy" id="102"/>
    <lineage>
        <taxon>Bacteria</taxon>
        <taxon>Pseudomonadati</taxon>
        <taxon>Bacteroidota</taxon>
        <taxon>Flavobacteriia</taxon>
        <taxon>Flavobacteriales</taxon>
        <taxon>Flavobacteriaceae</taxon>
    </lineage>
</organism>
<reference evidence="3 4" key="1">
    <citation type="submission" date="2016-12" db="EMBL/GenBank/DDBJ databases">
        <title>Trade-off between light-utilization and light-protection in marine flavobacteria.</title>
        <authorList>
            <person name="Kumagai Y."/>
            <person name="Yoshizawa S."/>
            <person name="Kogure K."/>
            <person name="Iwasaki W."/>
        </authorList>
    </citation>
    <scope>NUCLEOTIDE SEQUENCE [LARGE SCALE GENOMIC DNA]</scope>
    <source>
        <strain evidence="3 4">ATCC 43844</strain>
    </source>
</reference>
<feature type="signal peptide" evidence="1">
    <location>
        <begin position="1"/>
        <end position="20"/>
    </location>
</feature>
<dbReference type="InterPro" id="IPR029052">
    <property type="entry name" value="Metallo-depent_PP-like"/>
</dbReference>
<keyword evidence="1" id="KW-0732">Signal</keyword>
<feature type="domain" description="PhoD-like phosphatase metallophosphatase" evidence="2">
    <location>
        <begin position="52"/>
        <end position="299"/>
    </location>
</feature>
<evidence type="ECO:0000259" key="2">
    <source>
        <dbReference type="Pfam" id="PF09423"/>
    </source>
</evidence>
<name>A0A2S7WWZ7_9FLAO</name>